<dbReference type="InterPro" id="IPR026891">
    <property type="entry name" value="Fn3-like"/>
</dbReference>
<dbReference type="InterPro" id="IPR013783">
    <property type="entry name" value="Ig-like_fold"/>
</dbReference>
<evidence type="ECO:0000259" key="3">
    <source>
        <dbReference type="SMART" id="SM01217"/>
    </source>
</evidence>
<keyword evidence="2" id="KW-0326">Glycosidase</keyword>
<reference evidence="4" key="1">
    <citation type="journal article" date="2017" name="Nature">
        <title>The genome of Chenopodium quinoa.</title>
        <authorList>
            <person name="Jarvis D.E."/>
            <person name="Ho Y.S."/>
            <person name="Lightfoot D.J."/>
            <person name="Schmoeckel S.M."/>
            <person name="Li B."/>
            <person name="Borm T.J.A."/>
            <person name="Ohyanagi H."/>
            <person name="Mineta K."/>
            <person name="Michell C.T."/>
            <person name="Saber N."/>
            <person name="Kharbatia N.M."/>
            <person name="Rupper R.R."/>
            <person name="Sharp A.R."/>
            <person name="Dally N."/>
            <person name="Boughton B.A."/>
            <person name="Woo Y.H."/>
            <person name="Gao G."/>
            <person name="Schijlen E.G.W.M."/>
            <person name="Guo X."/>
            <person name="Momin A.A."/>
            <person name="Negrao S."/>
            <person name="Al-Babili S."/>
            <person name="Gehring C."/>
            <person name="Roessner U."/>
            <person name="Jung C."/>
            <person name="Murphy K."/>
            <person name="Arold S.T."/>
            <person name="Gojobori T."/>
            <person name="van der Linden C.G."/>
            <person name="van Loo E.N."/>
            <person name="Jellen E.N."/>
            <person name="Maughan P.J."/>
            <person name="Tester M."/>
        </authorList>
    </citation>
    <scope>NUCLEOTIDE SEQUENCE [LARGE SCALE GENOMIC DNA]</scope>
    <source>
        <strain evidence="4">cv. PI 614886</strain>
    </source>
</reference>
<evidence type="ECO:0000313" key="4">
    <source>
        <dbReference type="EnsemblPlants" id="AUR62005885-RA:cds"/>
    </source>
</evidence>
<dbReference type="Proteomes" id="UP000596660">
    <property type="component" value="Unplaced"/>
</dbReference>
<evidence type="ECO:0000256" key="1">
    <source>
        <dbReference type="ARBA" id="ARBA00022801"/>
    </source>
</evidence>
<dbReference type="Gene3D" id="3.40.50.1700">
    <property type="entry name" value="Glycoside hydrolase family 3 C-terminal domain"/>
    <property type="match status" value="2"/>
</dbReference>
<dbReference type="Pfam" id="PF01915">
    <property type="entry name" value="Glyco_hydro_3_C"/>
    <property type="match status" value="1"/>
</dbReference>
<accession>A0A803L1Z7</accession>
<dbReference type="SMART" id="SM01217">
    <property type="entry name" value="Fn3_like"/>
    <property type="match status" value="1"/>
</dbReference>
<dbReference type="OMA" id="HAICNLM"/>
<dbReference type="PANTHER" id="PTHR42721:SF1">
    <property type="entry name" value="BETA-D-XYLOSIDASE 6-RELATED"/>
    <property type="match status" value="1"/>
</dbReference>
<dbReference type="Gene3D" id="2.60.40.10">
    <property type="entry name" value="Immunoglobulins"/>
    <property type="match status" value="1"/>
</dbReference>
<reference evidence="4" key="2">
    <citation type="submission" date="2021-03" db="UniProtKB">
        <authorList>
            <consortium name="EnsemblPlants"/>
        </authorList>
    </citation>
    <scope>IDENTIFICATION</scope>
</reference>
<keyword evidence="5" id="KW-1185">Reference proteome</keyword>
<keyword evidence="1" id="KW-0378">Hydrolase</keyword>
<evidence type="ECO:0000256" key="2">
    <source>
        <dbReference type="ARBA" id="ARBA00023295"/>
    </source>
</evidence>
<dbReference type="InterPro" id="IPR044993">
    <property type="entry name" value="BXL"/>
</dbReference>
<dbReference type="GO" id="GO:0045493">
    <property type="term" value="P:xylan catabolic process"/>
    <property type="evidence" value="ECO:0007669"/>
    <property type="project" value="InterPro"/>
</dbReference>
<name>A0A803L1Z7_CHEQI</name>
<dbReference type="PANTHER" id="PTHR42721">
    <property type="entry name" value="SUGAR HYDROLASE-RELATED"/>
    <property type="match status" value="1"/>
</dbReference>
<dbReference type="InterPro" id="IPR036881">
    <property type="entry name" value="Glyco_hydro_3_C_sf"/>
</dbReference>
<dbReference type="InterPro" id="IPR002772">
    <property type="entry name" value="Glyco_hydro_3_C"/>
</dbReference>
<proteinExistence type="predicted"/>
<dbReference type="GO" id="GO:0046556">
    <property type="term" value="F:alpha-L-arabinofuranosidase activity"/>
    <property type="evidence" value="ECO:0007669"/>
    <property type="project" value="TreeGrafter"/>
</dbReference>
<dbReference type="GO" id="GO:0009044">
    <property type="term" value="F:xylan 1,4-beta-xylosidase activity"/>
    <property type="evidence" value="ECO:0007669"/>
    <property type="project" value="InterPro"/>
</dbReference>
<sequence length="331" mass="36211">MFGRLGSKDVCTKEHQRLALEAARQGIVLLKNDNNFLPLNKDHVSSLAIIGPGANSTSPFDQGVDIQEFHAICNLMLRVSKTYIKKTTFASGCLDVACESNSMFNEALHVTEMELISLVASVSKKRIILVLTGGGPLDFSFAEADSHIASIIWVGYPGEAGGKALAEVIFGYYNPGEAVYEFGHGLSYTNYTYMFLSAPNKMILVSKASGTLRKLYETEVGIGYVPTDELLSCDALRFNVQLSVMNVGHMDGSHVVMLYSKASSYVEGAPRKQLIGFSRIHTTAHRSTDVSFMVDPCEHLSFANEHGKRILPVGKHILMSGELEHSLLINI</sequence>
<dbReference type="EnsemblPlants" id="AUR62005885-RA">
    <property type="protein sequence ID" value="AUR62005885-RA:cds"/>
    <property type="gene ID" value="AUR62005885"/>
</dbReference>
<evidence type="ECO:0000313" key="5">
    <source>
        <dbReference type="Proteomes" id="UP000596660"/>
    </source>
</evidence>
<dbReference type="Pfam" id="PF14310">
    <property type="entry name" value="Fn3-like"/>
    <property type="match status" value="1"/>
</dbReference>
<dbReference type="Gramene" id="AUR62005885-RA">
    <property type="protein sequence ID" value="AUR62005885-RA:cds"/>
    <property type="gene ID" value="AUR62005885"/>
</dbReference>
<protein>
    <recommendedName>
        <fullName evidence="3">Fibronectin type III-like domain-containing protein</fullName>
    </recommendedName>
</protein>
<organism evidence="4 5">
    <name type="scientific">Chenopodium quinoa</name>
    <name type="common">Quinoa</name>
    <dbReference type="NCBI Taxonomy" id="63459"/>
    <lineage>
        <taxon>Eukaryota</taxon>
        <taxon>Viridiplantae</taxon>
        <taxon>Streptophyta</taxon>
        <taxon>Embryophyta</taxon>
        <taxon>Tracheophyta</taxon>
        <taxon>Spermatophyta</taxon>
        <taxon>Magnoliopsida</taxon>
        <taxon>eudicotyledons</taxon>
        <taxon>Gunneridae</taxon>
        <taxon>Pentapetalae</taxon>
        <taxon>Caryophyllales</taxon>
        <taxon>Chenopodiaceae</taxon>
        <taxon>Chenopodioideae</taxon>
        <taxon>Atripliceae</taxon>
        <taxon>Chenopodium</taxon>
    </lineage>
</organism>
<dbReference type="SUPFAM" id="SSF52279">
    <property type="entry name" value="Beta-D-glucan exohydrolase, C-terminal domain"/>
    <property type="match status" value="1"/>
</dbReference>
<dbReference type="AlphaFoldDB" id="A0A803L1Z7"/>
<feature type="domain" description="Fibronectin type III-like" evidence="3">
    <location>
        <begin position="254"/>
        <end position="324"/>
    </location>
</feature>
<dbReference type="GO" id="GO:0031222">
    <property type="term" value="P:arabinan catabolic process"/>
    <property type="evidence" value="ECO:0007669"/>
    <property type="project" value="TreeGrafter"/>
</dbReference>